<dbReference type="RefSeq" id="WP_176064941.1">
    <property type="nucleotide sequence ID" value="NZ_BJTG01000004.1"/>
</dbReference>
<dbReference type="EMBL" id="BJTG01000004">
    <property type="protein sequence ID" value="GEJ57444.1"/>
    <property type="molecule type" value="Genomic_DNA"/>
</dbReference>
<sequence length="301" mass="32509">MSKAPAQQAVAPGDHAAEGEGEGAPGRAALDAFRVTLPSVKDGQPPFEGPLDLLLHLVKEHQLDLFDIPIARITEGYLATLEAMRQLDIDIAGEFLHMAAQLILMKSKLLLPRTEVAEDAPADEAAGVDPRAELVRRLLEYQKYKAAAEDLAQHDLLDRDVFARQVRAPPVQAPEGPEGLADVSVFKLIEALDRALAHAKPGFGHEVVTDRLSITDAISRVAEVLRLRRRVSFEELLGGGEERPTRGTVLATFLALLEMAKLKLIRIYQASADEAGAGAEIVVEAKATLGEGPVAATEDYR</sequence>
<organism evidence="3 4">
    <name type="scientific">Anaeromyxobacter diazotrophicus</name>
    <dbReference type="NCBI Taxonomy" id="2590199"/>
    <lineage>
        <taxon>Bacteria</taxon>
        <taxon>Pseudomonadati</taxon>
        <taxon>Myxococcota</taxon>
        <taxon>Myxococcia</taxon>
        <taxon>Myxococcales</taxon>
        <taxon>Cystobacterineae</taxon>
        <taxon>Anaeromyxobacteraceae</taxon>
        <taxon>Anaeromyxobacter</taxon>
    </lineage>
</organism>
<dbReference type="PANTHER" id="PTHR33969">
    <property type="entry name" value="SEGREGATION AND CONDENSATION PROTEIN A"/>
    <property type="match status" value="1"/>
</dbReference>
<dbReference type="AlphaFoldDB" id="A0A7I9VM12"/>
<dbReference type="InterPro" id="IPR003768">
    <property type="entry name" value="ScpA"/>
</dbReference>
<evidence type="ECO:0000256" key="1">
    <source>
        <dbReference type="ARBA" id="ARBA00044777"/>
    </source>
</evidence>
<dbReference type="Gene3D" id="6.10.250.2410">
    <property type="match status" value="1"/>
</dbReference>
<dbReference type="Proteomes" id="UP000503640">
    <property type="component" value="Unassembled WGS sequence"/>
</dbReference>
<accession>A0A7I9VM12</accession>
<evidence type="ECO:0000313" key="3">
    <source>
        <dbReference type="EMBL" id="GEJ57444.1"/>
    </source>
</evidence>
<dbReference type="Pfam" id="PF02616">
    <property type="entry name" value="SMC_ScpA"/>
    <property type="match status" value="1"/>
</dbReference>
<evidence type="ECO:0000313" key="4">
    <source>
        <dbReference type="Proteomes" id="UP000503640"/>
    </source>
</evidence>
<feature type="region of interest" description="Disordered" evidence="2">
    <location>
        <begin position="1"/>
        <end position="25"/>
    </location>
</feature>
<keyword evidence="4" id="KW-1185">Reference proteome</keyword>
<reference evidence="4" key="1">
    <citation type="journal article" date="2020" name="Appl. Environ. Microbiol.">
        <title>Diazotrophic Anaeromyxobacter Isolates from Soils.</title>
        <authorList>
            <person name="Masuda Y."/>
            <person name="Yamanaka H."/>
            <person name="Xu Z.X."/>
            <person name="Shiratori Y."/>
            <person name="Aono T."/>
            <person name="Amachi S."/>
            <person name="Senoo K."/>
            <person name="Itoh H."/>
        </authorList>
    </citation>
    <scope>NUCLEOTIDE SEQUENCE [LARGE SCALE GENOMIC DNA]</scope>
    <source>
        <strain evidence="4">R267</strain>
    </source>
</reference>
<dbReference type="PANTHER" id="PTHR33969:SF2">
    <property type="entry name" value="SEGREGATION AND CONDENSATION PROTEIN A"/>
    <property type="match status" value="1"/>
</dbReference>
<protein>
    <recommendedName>
        <fullName evidence="1">Segregation and condensation protein A</fullName>
    </recommendedName>
</protein>
<comment type="caution">
    <text evidence="3">The sequence shown here is derived from an EMBL/GenBank/DDBJ whole genome shotgun (WGS) entry which is preliminary data.</text>
</comment>
<evidence type="ECO:0000256" key="2">
    <source>
        <dbReference type="SAM" id="MobiDB-lite"/>
    </source>
</evidence>
<proteinExistence type="predicted"/>
<gene>
    <name evidence="3" type="ORF">AMYX_21850</name>
</gene>
<name>A0A7I9VM12_9BACT</name>